<reference evidence="1" key="1">
    <citation type="submission" date="2008-12" db="EMBL/GenBank/DDBJ databases">
        <title>Annotation of the Yersinia mollaretii ATCC 43969 genome.</title>
        <authorList>
            <person name="Read T.D."/>
            <person name="Akmal A."/>
            <person name="Bishop-Lilly K."/>
            <person name="Chen P.E."/>
            <person name="Cook C."/>
            <person name="Kiley M.P."/>
            <person name="Lentz S."/>
            <person name="Mateczun A."/>
            <person name="Nagarajan N."/>
            <person name="Nolan N."/>
            <person name="Osborne B.I."/>
            <person name="Pop M."/>
            <person name="Sozhamannan S."/>
            <person name="Stewart A.C."/>
            <person name="Sulakvelidze A."/>
            <person name="Thomason B."/>
            <person name="Willner K."/>
            <person name="Zwick M.E."/>
        </authorList>
    </citation>
    <scope>NUCLEOTIDE SEQUENCE [LARGE SCALE GENOMIC DNA]</scope>
    <source>
        <strain evidence="1">ATCC 43969</strain>
    </source>
</reference>
<evidence type="ECO:0000313" key="2">
    <source>
        <dbReference type="Proteomes" id="UP000003027"/>
    </source>
</evidence>
<protein>
    <submittedName>
        <fullName evidence="1">Uncharacterized protein</fullName>
    </submittedName>
</protein>
<gene>
    <name evidence="1" type="ORF">ymoll0001_19000</name>
</gene>
<proteinExistence type="predicted"/>
<keyword evidence="2" id="KW-1185">Reference proteome</keyword>
<dbReference type="EMBL" id="AALD02000016">
    <property type="protein sequence ID" value="EEQ10612.1"/>
    <property type="molecule type" value="Genomic_DNA"/>
</dbReference>
<sequence length="40" mass="4475">MQINNENIKDTTVLFILDLPQYTDCGQDLPLSLVDIPVGK</sequence>
<comment type="caution">
    <text evidence="1">The sequence shown here is derived from an EMBL/GenBank/DDBJ whole genome shotgun (WGS) entry which is preliminary data.</text>
</comment>
<organism evidence="1 2">
    <name type="scientific">Yersinia mollaretii (strain ATCC 43969 / DSM 18520 / CIP 103324 / CNY 7263 / WAIP 204)</name>
    <dbReference type="NCBI Taxonomy" id="349967"/>
    <lineage>
        <taxon>Bacteria</taxon>
        <taxon>Pseudomonadati</taxon>
        <taxon>Pseudomonadota</taxon>
        <taxon>Gammaproteobacteria</taxon>
        <taxon>Enterobacterales</taxon>
        <taxon>Yersiniaceae</taxon>
        <taxon>Yersinia</taxon>
    </lineage>
</organism>
<accession>A0ABM9Y9V1</accession>
<name>A0ABM9Y9V1_YERMW</name>
<evidence type="ECO:0000313" key="1">
    <source>
        <dbReference type="EMBL" id="EEQ10612.1"/>
    </source>
</evidence>
<dbReference type="Proteomes" id="UP000003027">
    <property type="component" value="Unassembled WGS sequence"/>
</dbReference>